<keyword evidence="1" id="KW-0472">Membrane</keyword>
<keyword evidence="3" id="KW-1185">Reference proteome</keyword>
<evidence type="ECO:0000313" key="3">
    <source>
        <dbReference type="Proteomes" id="UP000594195"/>
    </source>
</evidence>
<evidence type="ECO:0000256" key="1">
    <source>
        <dbReference type="SAM" id="Phobius"/>
    </source>
</evidence>
<sequence>MKENLFFRATRSIFQKLESYSVFSILIMLPLLSMPLFFSATALKADIPQQDQQAIIYVGENTVVFGFEESTNARIVKIEAPLKGEGPKKSSNSKIKKQIPITKEESVNQVKNLPKLPKPKFLFKTTRSDESFDSGSLSNTKNSVITPVFISENIVSCLYIKIKIPVFVYLMNIYTADFSKTAALSQFLFSRPPPFFI</sequence>
<keyword evidence="1" id="KW-1133">Transmembrane helix</keyword>
<accession>A0A7M2YBC1</accession>
<feature type="transmembrane region" description="Helical" evidence="1">
    <location>
        <begin position="20"/>
        <end position="43"/>
    </location>
</feature>
<name>A0A7M2YBC1_9FLAO</name>
<gene>
    <name evidence="2" type="ORF">Q73A0000_10100</name>
</gene>
<organism evidence="2 3">
    <name type="scientific">Kaistella flava</name>
    <name type="common">ex Peng et al. 2021</name>
    <dbReference type="NCBI Taxonomy" id="2038776"/>
    <lineage>
        <taxon>Bacteria</taxon>
        <taxon>Pseudomonadati</taxon>
        <taxon>Bacteroidota</taxon>
        <taxon>Flavobacteriia</taxon>
        <taxon>Flavobacteriales</taxon>
        <taxon>Weeksellaceae</taxon>
        <taxon>Chryseobacterium group</taxon>
        <taxon>Kaistella</taxon>
    </lineage>
</organism>
<dbReference type="EMBL" id="CP040442">
    <property type="protein sequence ID" value="QOW10702.1"/>
    <property type="molecule type" value="Genomic_DNA"/>
</dbReference>
<proteinExistence type="predicted"/>
<dbReference type="Proteomes" id="UP000594195">
    <property type="component" value="Chromosome"/>
</dbReference>
<dbReference type="KEGG" id="kfa:Q73A0000_10100"/>
<keyword evidence="1" id="KW-0812">Transmembrane</keyword>
<evidence type="ECO:0000313" key="2">
    <source>
        <dbReference type="EMBL" id="QOW10702.1"/>
    </source>
</evidence>
<reference evidence="2 3" key="1">
    <citation type="submission" date="2019-05" db="EMBL/GenBank/DDBJ databases">
        <title>Chryseobacterium sp. isolated from King George Island, maritime Antarctica.</title>
        <authorList>
            <person name="Peng X."/>
        </authorList>
    </citation>
    <scope>NUCLEOTIDE SEQUENCE [LARGE SCALE GENOMIC DNA]</scope>
    <source>
        <strain evidence="2 3">7-3A</strain>
    </source>
</reference>
<dbReference type="AlphaFoldDB" id="A0A7M2YBC1"/>
<protein>
    <submittedName>
        <fullName evidence="2">Uncharacterized protein</fullName>
    </submittedName>
</protein>
<dbReference type="RefSeq" id="WP_208458774.1">
    <property type="nucleotide sequence ID" value="NZ_CP040442.1"/>
</dbReference>